<dbReference type="PANTHER" id="PTHR10605:SF56">
    <property type="entry name" value="BIFUNCTIONAL HEPARAN SULFATE N-DEACETYLASE_N-SULFOTRANSFERASE"/>
    <property type="match status" value="1"/>
</dbReference>
<organism evidence="4 5">
    <name type="scientific">Marine Group I thaumarchaeote</name>
    <dbReference type="NCBI Taxonomy" id="2511932"/>
    <lineage>
        <taxon>Archaea</taxon>
        <taxon>Nitrososphaerota</taxon>
        <taxon>Marine Group I</taxon>
    </lineage>
</organism>
<dbReference type="Gene3D" id="3.40.50.300">
    <property type="entry name" value="P-loop containing nucleotide triphosphate hydrolases"/>
    <property type="match status" value="1"/>
</dbReference>
<keyword evidence="2" id="KW-0325">Glycoprotein</keyword>
<dbReference type="EMBL" id="JACASW010000005">
    <property type="protein sequence ID" value="NWK06353.1"/>
    <property type="molecule type" value="Genomic_DNA"/>
</dbReference>
<dbReference type="Proteomes" id="UP000534207">
    <property type="component" value="Unassembled WGS sequence"/>
</dbReference>
<evidence type="ECO:0000313" key="5">
    <source>
        <dbReference type="Proteomes" id="UP000534207"/>
    </source>
</evidence>
<evidence type="ECO:0000259" key="3">
    <source>
        <dbReference type="Pfam" id="PF00685"/>
    </source>
</evidence>
<dbReference type="PANTHER" id="PTHR10605">
    <property type="entry name" value="HEPARAN SULFATE SULFOTRANSFERASE"/>
    <property type="match status" value="1"/>
</dbReference>
<dbReference type="InterPro" id="IPR037359">
    <property type="entry name" value="NST/OST"/>
</dbReference>
<name>A0A7K4NTN7_9ARCH</name>
<dbReference type="Pfam" id="PF00685">
    <property type="entry name" value="Sulfotransfer_1"/>
    <property type="match status" value="1"/>
</dbReference>
<proteinExistence type="predicted"/>
<dbReference type="AlphaFoldDB" id="A0A7K4NTN7"/>
<sequence>MKYNNQSKNNGSAKKLYQKFRYGLVKRHFYYLTSNSRVLPNFFVIGGVRCGTTSLYHYLNQHNCIVKSAYDELGYFDDNFHLGLNWYRSLFPMKSTRAMVESKYKKFLTYDVTPFYIYNPTVVDRIFKFSPDTKIIGILRNPIDRAYSNYNGQIQDEGYAKSTFEKVVHAEVDKIEKSKNDPENYGFLVDEFYEMILARGFYAKQLEYWFKKFPRKNILLISSENFANKTVETLSRIFNFLDIPDQKIIDLTKQNKIVYPKMKNSTRDFLVDYFKPYNEKLFELLGERFDWQN</sequence>
<evidence type="ECO:0000313" key="4">
    <source>
        <dbReference type="EMBL" id="NWK06353.1"/>
    </source>
</evidence>
<dbReference type="InterPro" id="IPR027417">
    <property type="entry name" value="P-loop_NTPase"/>
</dbReference>
<reference evidence="4 5" key="1">
    <citation type="journal article" date="2019" name="Environ. Microbiol.">
        <title>Genomics insights into ecotype formation of ammonia-oxidizing archaea in the deep ocean.</title>
        <authorList>
            <person name="Wang Y."/>
            <person name="Huang J.M."/>
            <person name="Cui G.J."/>
            <person name="Nunoura T."/>
            <person name="Takaki Y."/>
            <person name="Li W.L."/>
            <person name="Li J."/>
            <person name="Gao Z.M."/>
            <person name="Takai K."/>
            <person name="Zhang A.Q."/>
            <person name="Stepanauskas R."/>
        </authorList>
    </citation>
    <scope>NUCLEOTIDE SEQUENCE [LARGE SCALE GENOMIC DNA]</scope>
    <source>
        <strain evidence="4 5">G13</strain>
    </source>
</reference>
<accession>A0A7K4NTN7</accession>
<gene>
    <name evidence="4" type="ORF">HX827_03310</name>
</gene>
<comment type="caution">
    <text evidence="4">The sequence shown here is derived from an EMBL/GenBank/DDBJ whole genome shotgun (WGS) entry which is preliminary data.</text>
</comment>
<evidence type="ECO:0000256" key="2">
    <source>
        <dbReference type="ARBA" id="ARBA00023180"/>
    </source>
</evidence>
<evidence type="ECO:0000256" key="1">
    <source>
        <dbReference type="ARBA" id="ARBA00022679"/>
    </source>
</evidence>
<protein>
    <submittedName>
        <fullName evidence="4">Sulfotransferase domain-containing protein</fullName>
    </submittedName>
</protein>
<keyword evidence="1 4" id="KW-0808">Transferase</keyword>
<dbReference type="InterPro" id="IPR000863">
    <property type="entry name" value="Sulfotransferase_dom"/>
</dbReference>
<dbReference type="GO" id="GO:0008146">
    <property type="term" value="F:sulfotransferase activity"/>
    <property type="evidence" value="ECO:0007669"/>
    <property type="project" value="InterPro"/>
</dbReference>
<feature type="domain" description="Sulfotransferase" evidence="3">
    <location>
        <begin position="41"/>
        <end position="264"/>
    </location>
</feature>
<dbReference type="SUPFAM" id="SSF52540">
    <property type="entry name" value="P-loop containing nucleoside triphosphate hydrolases"/>
    <property type="match status" value="1"/>
</dbReference>